<dbReference type="Pfam" id="PF05876">
    <property type="entry name" value="GpA_ATPase"/>
    <property type="match status" value="1"/>
</dbReference>
<evidence type="ECO:0000259" key="1">
    <source>
        <dbReference type="Pfam" id="PF05876"/>
    </source>
</evidence>
<organism evidence="3 4">
    <name type="scientific">Muricoccus roseus</name>
    <dbReference type="NCBI Taxonomy" id="198092"/>
    <lineage>
        <taxon>Bacteria</taxon>
        <taxon>Pseudomonadati</taxon>
        <taxon>Pseudomonadota</taxon>
        <taxon>Alphaproteobacteria</taxon>
        <taxon>Acetobacterales</taxon>
        <taxon>Roseomonadaceae</taxon>
        <taxon>Muricoccus</taxon>
    </lineage>
</organism>
<keyword evidence="4" id="KW-1185">Reference proteome</keyword>
<name>A0A1M6Q096_9PROT</name>
<evidence type="ECO:0000259" key="2">
    <source>
        <dbReference type="Pfam" id="PF20454"/>
    </source>
</evidence>
<dbReference type="InterPro" id="IPR008866">
    <property type="entry name" value="Phage_lambda_GpA-like"/>
</dbReference>
<dbReference type="OrthoDB" id="5181253at2"/>
<dbReference type="InterPro" id="IPR046454">
    <property type="entry name" value="GpA_endonuclease"/>
</dbReference>
<reference evidence="3 4" key="1">
    <citation type="submission" date="2016-11" db="EMBL/GenBank/DDBJ databases">
        <authorList>
            <person name="Jaros S."/>
            <person name="Januszkiewicz K."/>
            <person name="Wedrychowicz H."/>
        </authorList>
    </citation>
    <scope>NUCLEOTIDE SEQUENCE [LARGE SCALE GENOMIC DNA]</scope>
    <source>
        <strain evidence="3 4">DSM 14916</strain>
    </source>
</reference>
<evidence type="ECO:0000313" key="3">
    <source>
        <dbReference type="EMBL" id="SHK13581.1"/>
    </source>
</evidence>
<dbReference type="InterPro" id="IPR046453">
    <property type="entry name" value="GpA_ATPase"/>
</dbReference>
<sequence>MESDALWRPALARLRADALGVLRPPPRLRLSEWMESTLKLPDTVSAIPGPVRLFPYQREIADALTDPTLERVTLVKSVRLGFTTLLSGLIAHHAANDPAQVLALLPTEADCRRYVVDDLEPLFAASPKVAGLLSADAAEGGGRNTLLARRYPGGSLKVVPGRAPRNLRSHNVRVLLVDEADGIEVTAEGDPVLLAERRTLSFPDRKIIIGSTPTFEATSVVLRQYGQSDRRVFEVPCPHCGGFTEILWEHIRWPESQPEKAAFVCPHCDRTTEERHKADMVEAARWRATAPEVQGHAGFRLNALISPLANARWGILAREFLAAKRGGPETLQPFVNTILAQGWREDAEEIDETDLAARVEPFGLDAIPAEVLFITLGVDVQPDRLECTFLGWTAEGVPLVLAHSVIYGDVQADTTWAELDDALKTTWPHPNGGTLRVDCALIDSGDGNTTERVTAFCKARRHLRVFACKGDDGNRPPVQASKTRGTSLMIVGVDTIKAQLLARVAARSIRFSASLESVWFEQFTAERRRTRYTHGRPVRYFERVPGRRAEALDCVVYAVAARGLVQADPARRAEELASAAAPKPLQSFETIRSDWMSRGRR</sequence>
<proteinExistence type="inferred from homology"/>
<dbReference type="GO" id="GO:0004519">
    <property type="term" value="F:endonuclease activity"/>
    <property type="evidence" value="ECO:0007669"/>
    <property type="project" value="InterPro"/>
</dbReference>
<dbReference type="GO" id="GO:0005524">
    <property type="term" value="F:ATP binding"/>
    <property type="evidence" value="ECO:0007669"/>
    <property type="project" value="InterPro"/>
</dbReference>
<dbReference type="Gene3D" id="3.40.50.300">
    <property type="entry name" value="P-loop containing nucleotide triphosphate hydrolases"/>
    <property type="match status" value="1"/>
</dbReference>
<protein>
    <submittedName>
        <fullName evidence="3">Phage terminase, large subunit GpA</fullName>
    </submittedName>
</protein>
<feature type="domain" description="Terminase large subunit GpA endonuclease" evidence="2">
    <location>
        <begin position="296"/>
        <end position="568"/>
    </location>
</feature>
<dbReference type="HAMAP" id="MF_04144">
    <property type="entry name" value="TERL_LAMBDA"/>
    <property type="match status" value="1"/>
</dbReference>
<accession>A0A1M6Q096</accession>
<dbReference type="Pfam" id="PF20454">
    <property type="entry name" value="GpA_nuclease"/>
    <property type="match status" value="1"/>
</dbReference>
<gene>
    <name evidence="3" type="ORF">SAMN02745194_04260</name>
</gene>
<dbReference type="STRING" id="198092.SAMN02745194_04260"/>
<dbReference type="AlphaFoldDB" id="A0A1M6Q096"/>
<dbReference type="GO" id="GO:0016887">
    <property type="term" value="F:ATP hydrolysis activity"/>
    <property type="evidence" value="ECO:0007669"/>
    <property type="project" value="InterPro"/>
</dbReference>
<dbReference type="InterPro" id="IPR027417">
    <property type="entry name" value="P-loop_NTPase"/>
</dbReference>
<feature type="domain" description="Phage terminase large subunit GpA ATPase" evidence="1">
    <location>
        <begin position="45"/>
        <end position="286"/>
    </location>
</feature>
<dbReference type="EMBL" id="FQZF01000033">
    <property type="protein sequence ID" value="SHK13581.1"/>
    <property type="molecule type" value="Genomic_DNA"/>
</dbReference>
<evidence type="ECO:0000313" key="4">
    <source>
        <dbReference type="Proteomes" id="UP000184387"/>
    </source>
</evidence>
<dbReference type="Proteomes" id="UP000184387">
    <property type="component" value="Unassembled WGS sequence"/>
</dbReference>